<dbReference type="CDD" id="cd00051">
    <property type="entry name" value="EFh"/>
    <property type="match status" value="1"/>
</dbReference>
<evidence type="ECO:0000313" key="2">
    <source>
        <dbReference type="EMBL" id="CAD8051455.1"/>
    </source>
</evidence>
<dbReference type="InterPro" id="IPR018247">
    <property type="entry name" value="EF_Hand_1_Ca_BS"/>
</dbReference>
<dbReference type="PROSITE" id="PS50222">
    <property type="entry name" value="EF_HAND_2"/>
    <property type="match status" value="2"/>
</dbReference>
<dbReference type="AlphaFoldDB" id="A0A8S1KCR7"/>
<keyword evidence="3" id="KW-1185">Reference proteome</keyword>
<dbReference type="PROSITE" id="PS00018">
    <property type="entry name" value="EF_HAND_1"/>
    <property type="match status" value="2"/>
</dbReference>
<accession>A0A8S1KCR7</accession>
<dbReference type="GO" id="GO:0005509">
    <property type="term" value="F:calcium ion binding"/>
    <property type="evidence" value="ECO:0007669"/>
    <property type="project" value="InterPro"/>
</dbReference>
<evidence type="ECO:0000313" key="3">
    <source>
        <dbReference type="Proteomes" id="UP000688137"/>
    </source>
</evidence>
<protein>
    <recommendedName>
        <fullName evidence="1">EF-hand domain-containing protein</fullName>
    </recommendedName>
</protein>
<name>A0A8S1KCR7_PARPR</name>
<sequence length="85" mass="10096">MNSLQIIEFSNRVFDKYDKDKSGFIEIDELTFLLNNLAKEIKSQPPTQNEINYIVRYLDKNNDKKISRIEFQKLGQLMVKVLEKI</sequence>
<evidence type="ECO:0000259" key="1">
    <source>
        <dbReference type="PROSITE" id="PS50222"/>
    </source>
</evidence>
<feature type="domain" description="EF-hand" evidence="1">
    <location>
        <begin position="5"/>
        <end position="40"/>
    </location>
</feature>
<feature type="domain" description="EF-hand" evidence="1">
    <location>
        <begin position="46"/>
        <end position="81"/>
    </location>
</feature>
<dbReference type="EMBL" id="CAJJDM010000014">
    <property type="protein sequence ID" value="CAD8051455.1"/>
    <property type="molecule type" value="Genomic_DNA"/>
</dbReference>
<reference evidence="2" key="1">
    <citation type="submission" date="2021-01" db="EMBL/GenBank/DDBJ databases">
        <authorList>
            <consortium name="Genoscope - CEA"/>
            <person name="William W."/>
        </authorList>
    </citation>
    <scope>NUCLEOTIDE SEQUENCE</scope>
</reference>
<proteinExistence type="predicted"/>
<organism evidence="2 3">
    <name type="scientific">Paramecium primaurelia</name>
    <dbReference type="NCBI Taxonomy" id="5886"/>
    <lineage>
        <taxon>Eukaryota</taxon>
        <taxon>Sar</taxon>
        <taxon>Alveolata</taxon>
        <taxon>Ciliophora</taxon>
        <taxon>Intramacronucleata</taxon>
        <taxon>Oligohymenophorea</taxon>
        <taxon>Peniculida</taxon>
        <taxon>Parameciidae</taxon>
        <taxon>Paramecium</taxon>
    </lineage>
</organism>
<dbReference type="InterPro" id="IPR002048">
    <property type="entry name" value="EF_hand_dom"/>
</dbReference>
<dbReference type="Pfam" id="PF13499">
    <property type="entry name" value="EF-hand_7"/>
    <property type="match status" value="1"/>
</dbReference>
<comment type="caution">
    <text evidence="2">The sequence shown here is derived from an EMBL/GenBank/DDBJ whole genome shotgun (WGS) entry which is preliminary data.</text>
</comment>
<dbReference type="Proteomes" id="UP000688137">
    <property type="component" value="Unassembled WGS sequence"/>
</dbReference>
<dbReference type="SMART" id="SM00054">
    <property type="entry name" value="EFh"/>
    <property type="match status" value="2"/>
</dbReference>
<gene>
    <name evidence="2" type="ORF">PPRIM_AZ9-3.1.T0180105</name>
</gene>